<keyword evidence="7 13" id="KW-0472">Membrane</keyword>
<dbReference type="Proteomes" id="UP000775213">
    <property type="component" value="Unassembled WGS sequence"/>
</dbReference>
<dbReference type="GO" id="GO:0098552">
    <property type="term" value="C:side of membrane"/>
    <property type="evidence" value="ECO:0007669"/>
    <property type="project" value="UniProtKB-KW"/>
</dbReference>
<dbReference type="PANTHER" id="PTHR31044">
    <property type="entry name" value="BETA-1,3 GLUCANASE"/>
    <property type="match status" value="1"/>
</dbReference>
<keyword evidence="13" id="KW-1133">Transmembrane helix</keyword>
<keyword evidence="10" id="KW-0326">Glycosidase</keyword>
<dbReference type="SUPFAM" id="SSF51445">
    <property type="entry name" value="(Trans)glycosidases"/>
    <property type="match status" value="1"/>
</dbReference>
<comment type="caution">
    <text evidence="15">The sequence shown here is derived from an EMBL/GenBank/DDBJ whole genome shotgun (WGS) entry which is preliminary data.</text>
</comment>
<organism evidence="15 16">
    <name type="scientific">Dendrobium chrysotoxum</name>
    <name type="common">Orchid</name>
    <dbReference type="NCBI Taxonomy" id="161865"/>
    <lineage>
        <taxon>Eukaryota</taxon>
        <taxon>Viridiplantae</taxon>
        <taxon>Streptophyta</taxon>
        <taxon>Embryophyta</taxon>
        <taxon>Tracheophyta</taxon>
        <taxon>Spermatophyta</taxon>
        <taxon>Magnoliopsida</taxon>
        <taxon>Liliopsida</taxon>
        <taxon>Asparagales</taxon>
        <taxon>Orchidaceae</taxon>
        <taxon>Epidendroideae</taxon>
        <taxon>Malaxideae</taxon>
        <taxon>Dendrobiinae</taxon>
        <taxon>Dendrobium</taxon>
    </lineage>
</organism>
<dbReference type="AlphaFoldDB" id="A0AAV7HHY4"/>
<dbReference type="PANTHER" id="PTHR31044:SF127">
    <property type="entry name" value="X8 DOMAIN-CONTAINING PROTEIN"/>
    <property type="match status" value="1"/>
</dbReference>
<evidence type="ECO:0000256" key="3">
    <source>
        <dbReference type="ARBA" id="ARBA00022475"/>
    </source>
</evidence>
<keyword evidence="5" id="KW-0732">Signal</keyword>
<dbReference type="SMART" id="SM00768">
    <property type="entry name" value="X8"/>
    <property type="match status" value="1"/>
</dbReference>
<dbReference type="GO" id="GO:0005975">
    <property type="term" value="P:carbohydrate metabolic process"/>
    <property type="evidence" value="ECO:0007669"/>
    <property type="project" value="InterPro"/>
</dbReference>
<dbReference type="InterPro" id="IPR044788">
    <property type="entry name" value="X8_dom_prot"/>
</dbReference>
<keyword evidence="8" id="KW-1015">Disulfide bond</keyword>
<dbReference type="InterPro" id="IPR000490">
    <property type="entry name" value="Glyco_hydro_17"/>
</dbReference>
<evidence type="ECO:0000256" key="10">
    <source>
        <dbReference type="ARBA" id="ARBA00023295"/>
    </source>
</evidence>
<evidence type="ECO:0000259" key="14">
    <source>
        <dbReference type="SMART" id="SM00768"/>
    </source>
</evidence>
<keyword evidence="3" id="KW-1003">Cell membrane</keyword>
<dbReference type="Pfam" id="PF00332">
    <property type="entry name" value="Glyco_hydro_17"/>
    <property type="match status" value="1"/>
</dbReference>
<evidence type="ECO:0000313" key="15">
    <source>
        <dbReference type="EMBL" id="KAH0467902.1"/>
    </source>
</evidence>
<protein>
    <recommendedName>
        <fullName evidence="14">X8 domain-containing protein</fullName>
    </recommendedName>
</protein>
<feature type="compositionally biased region" description="Gly residues" evidence="12">
    <location>
        <begin position="223"/>
        <end position="246"/>
    </location>
</feature>
<dbReference type="GO" id="GO:0004553">
    <property type="term" value="F:hydrolase activity, hydrolyzing O-glycosyl compounds"/>
    <property type="evidence" value="ECO:0007669"/>
    <property type="project" value="InterPro"/>
</dbReference>
<evidence type="ECO:0000256" key="6">
    <source>
        <dbReference type="ARBA" id="ARBA00022801"/>
    </source>
</evidence>
<comment type="subcellular location">
    <subcellularLocation>
        <location evidence="1">Cell membrane</location>
        <topology evidence="1">Lipid-anchor</topology>
        <topology evidence="1">GPI-anchor</topology>
    </subcellularLocation>
</comment>
<evidence type="ECO:0000256" key="11">
    <source>
        <dbReference type="RuleBase" id="RU004335"/>
    </source>
</evidence>
<keyword evidence="6" id="KW-0378">Hydrolase</keyword>
<evidence type="ECO:0000256" key="8">
    <source>
        <dbReference type="ARBA" id="ARBA00023157"/>
    </source>
</evidence>
<dbReference type="Gene3D" id="1.20.58.1040">
    <property type="match status" value="1"/>
</dbReference>
<evidence type="ECO:0000256" key="9">
    <source>
        <dbReference type="ARBA" id="ARBA00023180"/>
    </source>
</evidence>
<dbReference type="Gene3D" id="3.20.20.80">
    <property type="entry name" value="Glycosidases"/>
    <property type="match status" value="1"/>
</dbReference>
<evidence type="ECO:0000256" key="5">
    <source>
        <dbReference type="ARBA" id="ARBA00022729"/>
    </source>
</evidence>
<evidence type="ECO:0000256" key="12">
    <source>
        <dbReference type="SAM" id="MobiDB-lite"/>
    </source>
</evidence>
<dbReference type="FunFam" id="1.20.58.1040:FF:000001">
    <property type="entry name" value="Glucan endo-1,3-beta-glucosidase 4"/>
    <property type="match status" value="1"/>
</dbReference>
<comment type="similarity">
    <text evidence="2 11">Belongs to the glycosyl hydrolase 17 family.</text>
</comment>
<keyword evidence="4" id="KW-0449">Lipoprotein</keyword>
<evidence type="ECO:0000256" key="4">
    <source>
        <dbReference type="ARBA" id="ARBA00022622"/>
    </source>
</evidence>
<keyword evidence="13" id="KW-0812">Transmembrane</keyword>
<evidence type="ECO:0000256" key="2">
    <source>
        <dbReference type="ARBA" id="ARBA00008773"/>
    </source>
</evidence>
<proteinExistence type="inferred from homology"/>
<gene>
    <name evidence="15" type="ORF">IEQ34_002935</name>
</gene>
<feature type="region of interest" description="Disordered" evidence="12">
    <location>
        <begin position="223"/>
        <end position="247"/>
    </location>
</feature>
<evidence type="ECO:0000256" key="1">
    <source>
        <dbReference type="ARBA" id="ARBA00004609"/>
    </source>
</evidence>
<dbReference type="InterPro" id="IPR017853">
    <property type="entry name" value="GH"/>
</dbReference>
<feature type="domain" description="X8" evidence="14">
    <location>
        <begin position="129"/>
        <end position="214"/>
    </location>
</feature>
<evidence type="ECO:0000256" key="7">
    <source>
        <dbReference type="ARBA" id="ARBA00023136"/>
    </source>
</evidence>
<dbReference type="InterPro" id="IPR012946">
    <property type="entry name" value="X8"/>
</dbReference>
<evidence type="ECO:0000256" key="13">
    <source>
        <dbReference type="SAM" id="Phobius"/>
    </source>
</evidence>
<sequence length="324" mass="34217">MESIGGANLTVTVAGTGWASDGNGNFTTKKLEQAFNKNVIKHVNKNETPTLPDTKIDTILYEMFNENKQLVKMLSIGRLQKNILPFVIFFSCLPGISYTSHVKGDFEALLPGGMAYISLADGNTNSMGNFCVAIQNADPTALKLGIDWACGPGLANCSSIQPGQPCYVANNLVAIASYAYDAYYQANRVRGGTCFFNNTATLTNNDPSNGSCIFPGSSGTGTNPGGGSGSGSGGSTNSSGGSGSAGGPSFAPPFTPFVPTNGENGVSGLRVHKLVYLSPLVFFSLQNFQITYIRGIEEAACLFFALSCMFILIHILFCDCYLIM</sequence>
<dbReference type="GO" id="GO:0005886">
    <property type="term" value="C:plasma membrane"/>
    <property type="evidence" value="ECO:0007669"/>
    <property type="project" value="UniProtKB-SubCell"/>
</dbReference>
<accession>A0AAV7HHY4</accession>
<dbReference type="GO" id="GO:0009506">
    <property type="term" value="C:plasmodesma"/>
    <property type="evidence" value="ECO:0007669"/>
    <property type="project" value="UniProtKB-ARBA"/>
</dbReference>
<keyword evidence="4" id="KW-0336">GPI-anchor</keyword>
<name>A0AAV7HHY4_DENCH</name>
<dbReference type="Pfam" id="PF07983">
    <property type="entry name" value="X8"/>
    <property type="match status" value="1"/>
</dbReference>
<evidence type="ECO:0000313" key="16">
    <source>
        <dbReference type="Proteomes" id="UP000775213"/>
    </source>
</evidence>
<feature type="transmembrane region" description="Helical" evidence="13">
    <location>
        <begin position="302"/>
        <end position="323"/>
    </location>
</feature>
<keyword evidence="9" id="KW-0325">Glycoprotein</keyword>
<reference evidence="15 16" key="1">
    <citation type="journal article" date="2021" name="Hortic Res">
        <title>Chromosome-scale assembly of the Dendrobium chrysotoxum genome enhances the understanding of orchid evolution.</title>
        <authorList>
            <person name="Zhang Y."/>
            <person name="Zhang G.Q."/>
            <person name="Zhang D."/>
            <person name="Liu X.D."/>
            <person name="Xu X.Y."/>
            <person name="Sun W.H."/>
            <person name="Yu X."/>
            <person name="Zhu X."/>
            <person name="Wang Z.W."/>
            <person name="Zhao X."/>
            <person name="Zhong W.Y."/>
            <person name="Chen H."/>
            <person name="Yin W.L."/>
            <person name="Huang T."/>
            <person name="Niu S.C."/>
            <person name="Liu Z.J."/>
        </authorList>
    </citation>
    <scope>NUCLEOTIDE SEQUENCE [LARGE SCALE GENOMIC DNA]</scope>
    <source>
        <strain evidence="15">Lindl</strain>
    </source>
</reference>
<keyword evidence="16" id="KW-1185">Reference proteome</keyword>
<dbReference type="EMBL" id="JAGFBR010000004">
    <property type="protein sequence ID" value="KAH0467902.1"/>
    <property type="molecule type" value="Genomic_DNA"/>
</dbReference>